<feature type="binding site" evidence="6">
    <location>
        <position position="107"/>
    </location>
    <ligand>
        <name>a divalent metal cation</name>
        <dbReference type="ChEBI" id="CHEBI:60240"/>
        <label>2</label>
        <note>catalytic</note>
    </ligand>
</feature>
<dbReference type="GO" id="GO:0006508">
    <property type="term" value="P:proteolysis"/>
    <property type="evidence" value="ECO:0007669"/>
    <property type="project" value="UniProtKB-KW"/>
</dbReference>
<dbReference type="HAMAP" id="MF_01974">
    <property type="entry name" value="MetAP_1"/>
    <property type="match status" value="1"/>
</dbReference>
<name>A0A4D6YB28_9GAMM</name>
<dbReference type="InterPro" id="IPR001714">
    <property type="entry name" value="Pept_M24_MAP"/>
</dbReference>
<comment type="function">
    <text evidence="1 6">Removes the N-terminal methionine from nascent proteins. The N-terminal methionine is often cleaved when the second residue in the primary sequence is small and uncharged (Met-Ala-, Cys, Gly, Pro, Ser, Thr, or Val). Requires deformylation of the N(alpha)-formylated initiator methionine before it can be hydrolyzed.</text>
</comment>
<dbReference type="Pfam" id="PF00557">
    <property type="entry name" value="Peptidase_M24"/>
    <property type="match status" value="1"/>
</dbReference>
<feature type="binding site" evidence="6">
    <location>
        <position position="177"/>
    </location>
    <ligand>
        <name>substrate</name>
    </ligand>
</feature>
<feature type="binding site" evidence="6">
    <location>
        <position position="96"/>
    </location>
    <ligand>
        <name>a divalent metal cation</name>
        <dbReference type="ChEBI" id="CHEBI:60240"/>
        <label>1</label>
    </ligand>
</feature>
<dbReference type="InterPro" id="IPR002467">
    <property type="entry name" value="Pept_M24A_MAP1"/>
</dbReference>
<protein>
    <recommendedName>
        <fullName evidence="6 7">Methionine aminopeptidase</fullName>
        <shortName evidence="6">MAP</shortName>
        <shortName evidence="6">MetAP</shortName>
        <ecNumber evidence="6 7">3.4.11.18</ecNumber>
    </recommendedName>
    <alternativeName>
        <fullName evidence="6">Peptidase M</fullName>
    </alternativeName>
</protein>
<dbReference type="Gene3D" id="3.90.230.10">
    <property type="entry name" value="Creatinase/methionine aminopeptidase superfamily"/>
    <property type="match status" value="1"/>
</dbReference>
<feature type="binding site" evidence="6">
    <location>
        <position position="234"/>
    </location>
    <ligand>
        <name>a divalent metal cation</name>
        <dbReference type="ChEBI" id="CHEBI:60240"/>
        <label>1</label>
    </ligand>
</feature>
<evidence type="ECO:0000259" key="8">
    <source>
        <dbReference type="Pfam" id="PF00557"/>
    </source>
</evidence>
<gene>
    <name evidence="6 9" type="primary">map</name>
    <name evidence="9" type="ORF">D9V81_00790</name>
</gene>
<dbReference type="OrthoDB" id="9802055at2"/>
<comment type="subunit">
    <text evidence="6">Monomer.</text>
</comment>
<comment type="cofactor">
    <cofactor evidence="6">
        <name>Co(2+)</name>
        <dbReference type="ChEBI" id="CHEBI:48828"/>
    </cofactor>
    <cofactor evidence="6">
        <name>Zn(2+)</name>
        <dbReference type="ChEBI" id="CHEBI:29105"/>
    </cofactor>
    <cofactor evidence="6">
        <name>Mn(2+)</name>
        <dbReference type="ChEBI" id="CHEBI:29035"/>
    </cofactor>
    <cofactor evidence="6">
        <name>Fe(2+)</name>
        <dbReference type="ChEBI" id="CHEBI:29033"/>
    </cofactor>
    <text evidence="6">Binds 2 divalent metal cations per subunit. Has a high-affinity and a low affinity metal-binding site. The true nature of the physiological cofactor is under debate. The enzyme is active with cobalt, zinc, manganese or divalent iron ions. Most likely, methionine aminopeptidases function as mononuclear Fe(2+)-metalloproteases under physiological conditions, and the catalytically relevant metal-binding site has been assigned to the histidine-containing high-affinity site.</text>
</comment>
<evidence type="ECO:0000256" key="3">
    <source>
        <dbReference type="ARBA" id="ARBA00022670"/>
    </source>
</evidence>
<dbReference type="CDD" id="cd01086">
    <property type="entry name" value="MetAP1"/>
    <property type="match status" value="1"/>
</dbReference>
<feature type="binding site" evidence="6">
    <location>
        <position position="203"/>
    </location>
    <ligand>
        <name>a divalent metal cation</name>
        <dbReference type="ChEBI" id="CHEBI:60240"/>
        <label>2</label>
        <note>catalytic</note>
    </ligand>
</feature>
<keyword evidence="10" id="KW-1185">Reference proteome</keyword>
<evidence type="ECO:0000256" key="1">
    <source>
        <dbReference type="ARBA" id="ARBA00002521"/>
    </source>
</evidence>
<dbReference type="PROSITE" id="PS00680">
    <property type="entry name" value="MAP_1"/>
    <property type="match status" value="1"/>
</dbReference>
<dbReference type="NCBIfam" id="TIGR00500">
    <property type="entry name" value="met_pdase_I"/>
    <property type="match status" value="1"/>
</dbReference>
<evidence type="ECO:0000256" key="5">
    <source>
        <dbReference type="ARBA" id="ARBA00022801"/>
    </source>
</evidence>
<dbReference type="GO" id="GO:0005829">
    <property type="term" value="C:cytosol"/>
    <property type="evidence" value="ECO:0007669"/>
    <property type="project" value="TreeGrafter"/>
</dbReference>
<feature type="binding site" evidence="6">
    <location>
        <position position="79"/>
    </location>
    <ligand>
        <name>substrate</name>
    </ligand>
</feature>
<dbReference type="InterPro" id="IPR000994">
    <property type="entry name" value="Pept_M24"/>
</dbReference>
<reference evidence="9 10" key="1">
    <citation type="submission" date="2018-10" db="EMBL/GenBank/DDBJ databases">
        <title>Comparative functional genomics of the obligate endosymbiont Buchnera aphidicola.</title>
        <authorList>
            <person name="Chong R.A."/>
        </authorList>
    </citation>
    <scope>NUCLEOTIDE SEQUENCE [LARGE SCALE GENOMIC DNA]</scope>
    <source>
        <strain evidence="9 10">Tma</strain>
    </source>
</reference>
<dbReference type="SUPFAM" id="SSF55920">
    <property type="entry name" value="Creatinase/aminopeptidase"/>
    <property type="match status" value="1"/>
</dbReference>
<dbReference type="PRINTS" id="PR00599">
    <property type="entry name" value="MAPEPTIDASE"/>
</dbReference>
<sequence length="262" mass="29857">MNIYIKNNQEIEKMRISGYLASEVLQKIKPYVVSDITTSELDRICHNYITKEQKAISGCLGYNGFPKSTCISVNEVVCHGIPNERKLKNGDIVNIDITIIKNKYYADTSKMFIVGKTNKIAKKLCQVAKKSLYITFSVIKPGLPLNVIGKTIENYIKKTPFSIVKEYCGHGIGMNFHEKPNILHYDNYDDNIILKKGMIFTIEPIINAGSQEVFCMDDHWTVCTKDNCLSAQYEHTILITQNGCEILTKRISEKIKKIYINL</sequence>
<comment type="similarity">
    <text evidence="6">Belongs to the peptidase M24A family. Methionine aminopeptidase type 1 subfamily.</text>
</comment>
<evidence type="ECO:0000313" key="9">
    <source>
        <dbReference type="EMBL" id="QCI27156.1"/>
    </source>
</evidence>
<evidence type="ECO:0000313" key="10">
    <source>
        <dbReference type="Proteomes" id="UP000298603"/>
    </source>
</evidence>
<feature type="binding site" evidence="6">
    <location>
        <position position="107"/>
    </location>
    <ligand>
        <name>a divalent metal cation</name>
        <dbReference type="ChEBI" id="CHEBI:60240"/>
        <label>1</label>
    </ligand>
</feature>
<proteinExistence type="inferred from homology"/>
<feature type="binding site" evidence="6">
    <location>
        <position position="234"/>
    </location>
    <ligand>
        <name>a divalent metal cation</name>
        <dbReference type="ChEBI" id="CHEBI:60240"/>
        <label>2</label>
        <note>catalytic</note>
    </ligand>
</feature>
<keyword evidence="2 6" id="KW-0031">Aminopeptidase</keyword>
<dbReference type="Proteomes" id="UP000298603">
    <property type="component" value="Chromosome"/>
</dbReference>
<comment type="catalytic activity">
    <reaction evidence="6 7">
        <text>Release of N-terminal amino acids, preferentially methionine, from peptides and arylamides.</text>
        <dbReference type="EC" id="3.4.11.18"/>
    </reaction>
</comment>
<dbReference type="GO" id="GO:0070006">
    <property type="term" value="F:metalloaminopeptidase activity"/>
    <property type="evidence" value="ECO:0007669"/>
    <property type="project" value="UniProtKB-UniRule"/>
</dbReference>
<dbReference type="AlphaFoldDB" id="A0A4D6YB28"/>
<dbReference type="PANTHER" id="PTHR43330">
    <property type="entry name" value="METHIONINE AMINOPEPTIDASE"/>
    <property type="match status" value="1"/>
</dbReference>
<keyword evidence="5 6" id="KW-0378">Hydrolase</keyword>
<evidence type="ECO:0000256" key="6">
    <source>
        <dbReference type="HAMAP-Rule" id="MF_01974"/>
    </source>
</evidence>
<evidence type="ECO:0000256" key="2">
    <source>
        <dbReference type="ARBA" id="ARBA00022438"/>
    </source>
</evidence>
<dbReference type="GO" id="GO:0046872">
    <property type="term" value="F:metal ion binding"/>
    <property type="evidence" value="ECO:0007669"/>
    <property type="project" value="UniProtKB-UniRule"/>
</dbReference>
<dbReference type="InterPro" id="IPR036005">
    <property type="entry name" value="Creatinase/aminopeptidase-like"/>
</dbReference>
<organism evidence="9 10">
    <name type="scientific">Buchnera aphidicola</name>
    <name type="common">Therioaphis trifolii</name>
    <dbReference type="NCBI Taxonomy" id="1241884"/>
    <lineage>
        <taxon>Bacteria</taxon>
        <taxon>Pseudomonadati</taxon>
        <taxon>Pseudomonadota</taxon>
        <taxon>Gammaproteobacteria</taxon>
        <taxon>Enterobacterales</taxon>
        <taxon>Erwiniaceae</taxon>
        <taxon>Buchnera</taxon>
    </lineage>
</organism>
<dbReference type="EC" id="3.4.11.18" evidence="6 7"/>
<dbReference type="EMBL" id="CP032996">
    <property type="protein sequence ID" value="QCI27156.1"/>
    <property type="molecule type" value="Genomic_DNA"/>
</dbReference>
<dbReference type="RefSeq" id="WP_158349421.1">
    <property type="nucleotide sequence ID" value="NZ_CP032996.1"/>
</dbReference>
<evidence type="ECO:0000256" key="7">
    <source>
        <dbReference type="RuleBase" id="RU003653"/>
    </source>
</evidence>
<accession>A0A4D6YB28</accession>
<keyword evidence="4 6" id="KW-0479">Metal-binding</keyword>
<dbReference type="PANTHER" id="PTHR43330:SF27">
    <property type="entry name" value="METHIONINE AMINOPEPTIDASE"/>
    <property type="match status" value="1"/>
</dbReference>
<feature type="domain" description="Peptidase M24" evidence="8">
    <location>
        <begin position="12"/>
        <end position="241"/>
    </location>
</feature>
<feature type="binding site" evidence="6">
    <location>
        <position position="170"/>
    </location>
    <ligand>
        <name>a divalent metal cation</name>
        <dbReference type="ChEBI" id="CHEBI:60240"/>
        <label>2</label>
        <note>catalytic</note>
    </ligand>
</feature>
<keyword evidence="3 6" id="KW-0645">Protease</keyword>
<dbReference type="GO" id="GO:0004239">
    <property type="term" value="F:initiator methionyl aminopeptidase activity"/>
    <property type="evidence" value="ECO:0007669"/>
    <property type="project" value="UniProtKB-UniRule"/>
</dbReference>
<evidence type="ECO:0000256" key="4">
    <source>
        <dbReference type="ARBA" id="ARBA00022723"/>
    </source>
</evidence>